<dbReference type="PROSITE" id="PS51186">
    <property type="entry name" value="GNAT"/>
    <property type="match status" value="1"/>
</dbReference>
<dbReference type="SUPFAM" id="SSF55729">
    <property type="entry name" value="Acyl-CoA N-acyltransferases (Nat)"/>
    <property type="match status" value="1"/>
</dbReference>
<gene>
    <name evidence="3" type="ORF">H9876_05610</name>
</gene>
<dbReference type="GO" id="GO:0008080">
    <property type="term" value="F:N-acetyltransferase activity"/>
    <property type="evidence" value="ECO:0007669"/>
    <property type="project" value="InterPro"/>
</dbReference>
<evidence type="ECO:0000313" key="3">
    <source>
        <dbReference type="EMBL" id="HIW70823.1"/>
    </source>
</evidence>
<dbReference type="AlphaFoldDB" id="A0A9D1QQC7"/>
<dbReference type="InterPro" id="IPR050769">
    <property type="entry name" value="NAT_camello-type"/>
</dbReference>
<dbReference type="InterPro" id="IPR000182">
    <property type="entry name" value="GNAT_dom"/>
</dbReference>
<organism evidence="3 4">
    <name type="scientific">Candidatus Limosilactobacillus merdipullorum</name>
    <dbReference type="NCBI Taxonomy" id="2838653"/>
    <lineage>
        <taxon>Bacteria</taxon>
        <taxon>Bacillati</taxon>
        <taxon>Bacillota</taxon>
        <taxon>Bacilli</taxon>
        <taxon>Lactobacillales</taxon>
        <taxon>Lactobacillaceae</taxon>
        <taxon>Limosilactobacillus</taxon>
    </lineage>
</organism>
<feature type="domain" description="N-acetyltransferase" evidence="2">
    <location>
        <begin position="5"/>
        <end position="149"/>
    </location>
</feature>
<name>A0A9D1QQC7_9LACO</name>
<proteinExistence type="predicted"/>
<reference evidence="3" key="2">
    <citation type="submission" date="2021-04" db="EMBL/GenBank/DDBJ databases">
        <authorList>
            <person name="Gilroy R."/>
        </authorList>
    </citation>
    <scope>NUCLEOTIDE SEQUENCE</scope>
    <source>
        <strain evidence="3">ChiHejej3B27-2180</strain>
    </source>
</reference>
<evidence type="ECO:0000256" key="1">
    <source>
        <dbReference type="ARBA" id="ARBA00022679"/>
    </source>
</evidence>
<protein>
    <submittedName>
        <fullName evidence="3">GNAT family N-acetyltransferase</fullName>
    </submittedName>
</protein>
<dbReference type="CDD" id="cd04301">
    <property type="entry name" value="NAT_SF"/>
    <property type="match status" value="1"/>
</dbReference>
<reference evidence="3" key="1">
    <citation type="journal article" date="2021" name="PeerJ">
        <title>Extensive microbial diversity within the chicken gut microbiome revealed by metagenomics and culture.</title>
        <authorList>
            <person name="Gilroy R."/>
            <person name="Ravi A."/>
            <person name="Getino M."/>
            <person name="Pursley I."/>
            <person name="Horton D.L."/>
            <person name="Alikhan N.F."/>
            <person name="Baker D."/>
            <person name="Gharbi K."/>
            <person name="Hall N."/>
            <person name="Watson M."/>
            <person name="Adriaenssens E.M."/>
            <person name="Foster-Nyarko E."/>
            <person name="Jarju S."/>
            <person name="Secka A."/>
            <person name="Antonio M."/>
            <person name="Oren A."/>
            <person name="Chaudhuri R.R."/>
            <person name="La Ragione R."/>
            <person name="Hildebrand F."/>
            <person name="Pallen M.J."/>
        </authorList>
    </citation>
    <scope>NUCLEOTIDE SEQUENCE</scope>
    <source>
        <strain evidence="3">ChiHejej3B27-2180</strain>
    </source>
</reference>
<dbReference type="PANTHER" id="PTHR13947">
    <property type="entry name" value="GNAT FAMILY N-ACETYLTRANSFERASE"/>
    <property type="match status" value="1"/>
</dbReference>
<evidence type="ECO:0000259" key="2">
    <source>
        <dbReference type="PROSITE" id="PS51186"/>
    </source>
</evidence>
<dbReference type="Proteomes" id="UP000886878">
    <property type="component" value="Unassembled WGS sequence"/>
</dbReference>
<accession>A0A9D1QQC7</accession>
<evidence type="ECO:0000313" key="4">
    <source>
        <dbReference type="Proteomes" id="UP000886878"/>
    </source>
</evidence>
<dbReference type="Pfam" id="PF00583">
    <property type="entry name" value="Acetyltransf_1"/>
    <property type="match status" value="1"/>
</dbReference>
<dbReference type="EMBL" id="DXGK01000118">
    <property type="protein sequence ID" value="HIW70823.1"/>
    <property type="molecule type" value="Genomic_DNA"/>
</dbReference>
<sequence>MDHKITIIPTSQITHQHMALYLTADPEEAVVNKYLPRCAAFELRIAHELAGVILLEPLDYQQIEIKNIAVAAHFQGHGYGKALVQFAKRYARLHQATSLVVGTGSTSVEPLLLYQKCGFRPYQIDQDFFTRNYHQPIYEHGIRLRDMIRLVVHLQ</sequence>
<dbReference type="Gene3D" id="3.40.630.30">
    <property type="match status" value="1"/>
</dbReference>
<dbReference type="InterPro" id="IPR016181">
    <property type="entry name" value="Acyl_CoA_acyltransferase"/>
</dbReference>
<comment type="caution">
    <text evidence="3">The sequence shown here is derived from an EMBL/GenBank/DDBJ whole genome shotgun (WGS) entry which is preliminary data.</text>
</comment>
<dbReference type="PANTHER" id="PTHR13947:SF37">
    <property type="entry name" value="LD18367P"/>
    <property type="match status" value="1"/>
</dbReference>
<keyword evidence="1" id="KW-0808">Transferase</keyword>